<gene>
    <name evidence="3" type="ORF">K489DRAFT_140758</name>
</gene>
<reference evidence="3" key="1">
    <citation type="submission" date="2020-01" db="EMBL/GenBank/DDBJ databases">
        <authorList>
            <consortium name="DOE Joint Genome Institute"/>
            <person name="Haridas S."/>
            <person name="Albert R."/>
            <person name="Binder M."/>
            <person name="Bloem J."/>
            <person name="Labutti K."/>
            <person name="Salamov A."/>
            <person name="Andreopoulos B."/>
            <person name="Baker S.E."/>
            <person name="Barry K."/>
            <person name="Bills G."/>
            <person name="Bluhm B.H."/>
            <person name="Cannon C."/>
            <person name="Castanera R."/>
            <person name="Culley D.E."/>
            <person name="Daum C."/>
            <person name="Ezra D."/>
            <person name="Gonzalez J.B."/>
            <person name="Henrissat B."/>
            <person name="Kuo A."/>
            <person name="Liang C."/>
            <person name="Lipzen A."/>
            <person name="Lutzoni F."/>
            <person name="Magnuson J."/>
            <person name="Mondo S."/>
            <person name="Nolan M."/>
            <person name="Ohm R."/>
            <person name="Pangilinan J."/>
            <person name="Park H.-J."/>
            <person name="Ramirez L."/>
            <person name="Alfaro M."/>
            <person name="Sun H."/>
            <person name="Tritt A."/>
            <person name="Yoshinaga Y."/>
            <person name="Zwiers L.-H."/>
            <person name="Turgeon B.G."/>
            <person name="Goodwin S.B."/>
            <person name="Spatafora J.W."/>
            <person name="Crous P.W."/>
            <person name="Grigoriev I.V."/>
        </authorList>
    </citation>
    <scope>NUCLEOTIDE SEQUENCE</scope>
    <source>
        <strain evidence="3">CBS 342.82</strain>
    </source>
</reference>
<feature type="region of interest" description="Disordered" evidence="1">
    <location>
        <begin position="214"/>
        <end position="243"/>
    </location>
</feature>
<evidence type="ECO:0000313" key="2">
    <source>
        <dbReference type="Proteomes" id="UP000504637"/>
    </source>
</evidence>
<evidence type="ECO:0000313" key="3">
    <source>
        <dbReference type="RefSeq" id="XP_033454875.1"/>
    </source>
</evidence>
<name>A0A6J3LRD5_9PEZI</name>
<feature type="region of interest" description="Disordered" evidence="1">
    <location>
        <begin position="282"/>
        <end position="305"/>
    </location>
</feature>
<accession>A0A6J3LRD5</accession>
<feature type="region of interest" description="Disordered" evidence="1">
    <location>
        <begin position="129"/>
        <end position="151"/>
    </location>
</feature>
<dbReference type="RefSeq" id="XP_033454875.1">
    <property type="nucleotide sequence ID" value="XM_033599132.1"/>
</dbReference>
<dbReference type="Proteomes" id="UP000504637">
    <property type="component" value="Unplaced"/>
</dbReference>
<keyword evidence="2" id="KW-1185">Reference proteome</keyword>
<reference evidence="3" key="3">
    <citation type="submission" date="2025-08" db="UniProtKB">
        <authorList>
            <consortium name="RefSeq"/>
        </authorList>
    </citation>
    <scope>IDENTIFICATION</scope>
    <source>
        <strain evidence="3">CBS 342.82</strain>
    </source>
</reference>
<protein>
    <submittedName>
        <fullName evidence="3">Uncharacterized protein</fullName>
    </submittedName>
</protein>
<feature type="compositionally biased region" description="Polar residues" evidence="1">
    <location>
        <begin position="291"/>
        <end position="301"/>
    </location>
</feature>
<proteinExistence type="predicted"/>
<sequence>MPDSLAAIPAESIIGLQGPDIALHIPNTAPALPSSGMVWPRKSEASEDRVGRRASVGSAGPLSEIATTAHDAEFGGLIEAPFSHNLVALLPSNLLSPSLPTSMPSQASPGLTMFATEQVRNDLTIHFYDPHANKTPRSQTPRPPPVRPPLDIARRAHESNADVQNGAREDELELAAGRTSVAAVPQRCDDCEGGSASSMPCIPMETAHTLAPLTTTVSSQSEEQDRSHHSPSQVSVPKSPIPGWRCWTSGDTSRISSVQATTPVSSISRSADEVDCGLGKRQSVRAHAHTTSRLGRSNGSSGEVADFSEKRYIW</sequence>
<reference evidence="3" key="2">
    <citation type="submission" date="2020-04" db="EMBL/GenBank/DDBJ databases">
        <authorList>
            <consortium name="NCBI Genome Project"/>
        </authorList>
    </citation>
    <scope>NUCLEOTIDE SEQUENCE</scope>
    <source>
        <strain evidence="3">CBS 342.82</strain>
    </source>
</reference>
<dbReference type="AlphaFoldDB" id="A0A6J3LRD5"/>
<evidence type="ECO:0000256" key="1">
    <source>
        <dbReference type="SAM" id="MobiDB-lite"/>
    </source>
</evidence>
<dbReference type="GeneID" id="54356931"/>
<organism evidence="3">
    <name type="scientific">Dissoconium aciculare CBS 342.82</name>
    <dbReference type="NCBI Taxonomy" id="1314786"/>
    <lineage>
        <taxon>Eukaryota</taxon>
        <taxon>Fungi</taxon>
        <taxon>Dikarya</taxon>
        <taxon>Ascomycota</taxon>
        <taxon>Pezizomycotina</taxon>
        <taxon>Dothideomycetes</taxon>
        <taxon>Dothideomycetidae</taxon>
        <taxon>Mycosphaerellales</taxon>
        <taxon>Dissoconiaceae</taxon>
        <taxon>Dissoconium</taxon>
    </lineage>
</organism>